<keyword evidence="10" id="KW-0067">ATP-binding</keyword>
<proteinExistence type="predicted"/>
<organism evidence="16 17">
    <name type="scientific">Aeromicrobium wangtongii</name>
    <dbReference type="NCBI Taxonomy" id="2969247"/>
    <lineage>
        <taxon>Bacteria</taxon>
        <taxon>Bacillati</taxon>
        <taxon>Actinomycetota</taxon>
        <taxon>Actinomycetes</taxon>
        <taxon>Propionibacteriales</taxon>
        <taxon>Nocardioidaceae</taxon>
        <taxon>Aeromicrobium</taxon>
    </lineage>
</organism>
<dbReference type="Pfam" id="PF00512">
    <property type="entry name" value="HisKA"/>
    <property type="match status" value="1"/>
</dbReference>
<dbReference type="SMART" id="SM00388">
    <property type="entry name" value="HisKA"/>
    <property type="match status" value="1"/>
</dbReference>
<dbReference type="InterPro" id="IPR038318">
    <property type="entry name" value="KdpD_sf"/>
</dbReference>
<keyword evidence="12" id="KW-0902">Two-component regulatory system</keyword>
<evidence type="ECO:0000256" key="7">
    <source>
        <dbReference type="ARBA" id="ARBA00022692"/>
    </source>
</evidence>
<dbReference type="InterPro" id="IPR014729">
    <property type="entry name" value="Rossmann-like_a/b/a_fold"/>
</dbReference>
<dbReference type="PANTHER" id="PTHR45569:SF1">
    <property type="entry name" value="SENSOR PROTEIN KDPD"/>
    <property type="match status" value="1"/>
</dbReference>
<reference evidence="16 17" key="1">
    <citation type="submission" date="2022-08" db="EMBL/GenBank/DDBJ databases">
        <title>novel species in genus Aeromicrobium.</title>
        <authorList>
            <person name="Ye L."/>
        </authorList>
    </citation>
    <scope>NUCLEOTIDE SEQUENCE [LARGE SCALE GENOMIC DNA]</scope>
    <source>
        <strain evidence="17">zg-Y1379</strain>
    </source>
</reference>
<keyword evidence="11 14" id="KW-1133">Transmembrane helix</keyword>
<dbReference type="Pfam" id="PF02518">
    <property type="entry name" value="HATPase_c"/>
    <property type="match status" value="1"/>
</dbReference>
<dbReference type="Gene3D" id="3.40.50.300">
    <property type="entry name" value="P-loop containing nucleotide triphosphate hydrolases"/>
    <property type="match status" value="1"/>
</dbReference>
<evidence type="ECO:0000256" key="11">
    <source>
        <dbReference type="ARBA" id="ARBA00022989"/>
    </source>
</evidence>
<evidence type="ECO:0000256" key="9">
    <source>
        <dbReference type="ARBA" id="ARBA00022777"/>
    </source>
</evidence>
<dbReference type="Pfam" id="PF00582">
    <property type="entry name" value="Usp"/>
    <property type="match status" value="1"/>
</dbReference>
<feature type="domain" description="Histidine kinase" evidence="15">
    <location>
        <begin position="617"/>
        <end position="828"/>
    </location>
</feature>
<keyword evidence="6" id="KW-0808">Transferase</keyword>
<evidence type="ECO:0000256" key="1">
    <source>
        <dbReference type="ARBA" id="ARBA00000085"/>
    </source>
</evidence>
<dbReference type="CDD" id="cd00082">
    <property type="entry name" value="HisKA"/>
    <property type="match status" value="1"/>
</dbReference>
<comment type="subcellular location">
    <subcellularLocation>
        <location evidence="3">Cell membrane</location>
    </subcellularLocation>
    <subcellularLocation>
        <location evidence="2">Membrane</location>
        <topology evidence="2">Multi-pass membrane protein</topology>
    </subcellularLocation>
</comment>
<dbReference type="Pfam" id="PF13493">
    <property type="entry name" value="DUF4118"/>
    <property type="match status" value="1"/>
</dbReference>
<dbReference type="PANTHER" id="PTHR45569">
    <property type="entry name" value="SENSOR PROTEIN KDPD"/>
    <property type="match status" value="1"/>
</dbReference>
<dbReference type="SUPFAM" id="SSF55874">
    <property type="entry name" value="ATPase domain of HSP90 chaperone/DNA topoisomerase II/histidine kinase"/>
    <property type="match status" value="1"/>
</dbReference>
<dbReference type="SUPFAM" id="SSF52540">
    <property type="entry name" value="P-loop containing nucleoside triphosphate hydrolases"/>
    <property type="match status" value="1"/>
</dbReference>
<dbReference type="EC" id="2.7.13.3" evidence="4"/>
<sequence length="831" mass="88078">MENRGKLRVYLGAAPGVGKTYAMLDEAHRRLRRGTDVVVGVVETHGRENTSRALEGLEVVPRRSMDYRGTTYLEMDLDAILARRPEVVVVDELAHTNIGGSRHDKRWQDVEEILAAGIHVITTVNIQHLESLNDVVESITGVRQRETVPDRFVRQADGIELVDMSPQALRRRMAHGNIYAPDKVDAALGQYFREGNLAALRELALLWLADRVEEGLDQYRDKHDIESTWATRERIVVALTGGPESAALLRRAARIASRGAGGEWLALYVARRDGLSGVTPDQLLKLRTMTEDLGGTLHSVVGDDTATAILEFARAENASQVIIGASRRGRLATLLRPGVGERVIAASGDIDAHVVTHDYARRKNLTVRTSSNLSRRRLVLGYAFAVLAPLLASGVMVVTDPLHGLPTEAMVLMAVVVATALVGGIIPAIVSAALSSILLNVVFTPPRRSLTISDPENAFAIGLFLVVGIAVASVVDRAARSTVLARKARAESEALTVLSHSLLHVGDDIESLLAGACELFGARGAAIFTTVDGRAEAIVSSGSPPASPDTADVTVSIDDSTTLAMCGRQLDASDRRLLKAYAAHASVLAERTRAQQAETERAQLAVANKTRTALLAAVSHDLRSPLAAVKAAAASLRNTTIAWSPEDEAALLETIEDSADRLNALVANLLDMSRIQTGALTPVLAEVDLGAAVRQALDTIPDSSRIAVHIGEGAVAMADPGLLERVIANICENALKYAPDGAPITIDASCAAGRVLLRIADSGPGVSKESHGRLFAPFQRLGDVPAGDGVGLGLAVAQGLTEAMGGTLGAEDTPGGGLTLVLELTTPQEMP</sequence>
<dbReference type="CDD" id="cd01987">
    <property type="entry name" value="USP_KdpD-like"/>
    <property type="match status" value="1"/>
</dbReference>
<dbReference type="PROSITE" id="PS50109">
    <property type="entry name" value="HIS_KIN"/>
    <property type="match status" value="1"/>
</dbReference>
<evidence type="ECO:0000256" key="12">
    <source>
        <dbReference type="ARBA" id="ARBA00023012"/>
    </source>
</evidence>
<dbReference type="InterPro" id="IPR052023">
    <property type="entry name" value="Histidine_kinase_KdpD"/>
</dbReference>
<evidence type="ECO:0000313" key="16">
    <source>
        <dbReference type="EMBL" id="UUP12870.1"/>
    </source>
</evidence>
<evidence type="ECO:0000256" key="5">
    <source>
        <dbReference type="ARBA" id="ARBA00022553"/>
    </source>
</evidence>
<dbReference type="CDD" id="cd00075">
    <property type="entry name" value="HATPase"/>
    <property type="match status" value="1"/>
</dbReference>
<keyword evidence="13 14" id="KW-0472">Membrane</keyword>
<dbReference type="InterPro" id="IPR025201">
    <property type="entry name" value="KdpD_TM"/>
</dbReference>
<dbReference type="Pfam" id="PF02702">
    <property type="entry name" value="KdpD"/>
    <property type="match status" value="1"/>
</dbReference>
<dbReference type="SUPFAM" id="SSF47384">
    <property type="entry name" value="Homodimeric domain of signal transducing histidine kinase"/>
    <property type="match status" value="1"/>
</dbReference>
<feature type="transmembrane region" description="Helical" evidence="14">
    <location>
        <begin position="379"/>
        <end position="399"/>
    </location>
</feature>
<accession>A0ABY5M3W9</accession>
<dbReference type="Proteomes" id="UP001316184">
    <property type="component" value="Chromosome"/>
</dbReference>
<evidence type="ECO:0000256" key="14">
    <source>
        <dbReference type="SAM" id="Phobius"/>
    </source>
</evidence>
<feature type="transmembrane region" description="Helical" evidence="14">
    <location>
        <begin position="458"/>
        <end position="479"/>
    </location>
</feature>
<dbReference type="InterPro" id="IPR005467">
    <property type="entry name" value="His_kinase_dom"/>
</dbReference>
<dbReference type="Gene3D" id="3.40.50.620">
    <property type="entry name" value="HUPs"/>
    <property type="match status" value="1"/>
</dbReference>
<keyword evidence="5" id="KW-0597">Phosphoprotein</keyword>
<dbReference type="EMBL" id="CP102173">
    <property type="protein sequence ID" value="UUP12870.1"/>
    <property type="molecule type" value="Genomic_DNA"/>
</dbReference>
<evidence type="ECO:0000259" key="15">
    <source>
        <dbReference type="PROSITE" id="PS50109"/>
    </source>
</evidence>
<dbReference type="Gene3D" id="1.20.120.620">
    <property type="entry name" value="Backbone structure of the membrane domain of e. Coli histidine kinase receptor kdpd"/>
    <property type="match status" value="1"/>
</dbReference>
<evidence type="ECO:0000256" key="13">
    <source>
        <dbReference type="ARBA" id="ARBA00023136"/>
    </source>
</evidence>
<dbReference type="Gene3D" id="1.10.287.130">
    <property type="match status" value="1"/>
</dbReference>
<dbReference type="InterPro" id="IPR004358">
    <property type="entry name" value="Sig_transdc_His_kin-like_C"/>
</dbReference>
<dbReference type="RefSeq" id="WP_232401683.1">
    <property type="nucleotide sequence ID" value="NZ_CP102173.1"/>
</dbReference>
<keyword evidence="8" id="KW-0547">Nucleotide-binding</keyword>
<feature type="transmembrane region" description="Helical" evidence="14">
    <location>
        <begin position="411"/>
        <end position="438"/>
    </location>
</feature>
<gene>
    <name evidence="16" type="ORF">NQV15_13535</name>
</gene>
<evidence type="ECO:0000256" key="2">
    <source>
        <dbReference type="ARBA" id="ARBA00004141"/>
    </source>
</evidence>
<comment type="catalytic activity">
    <reaction evidence="1">
        <text>ATP + protein L-histidine = ADP + protein N-phospho-L-histidine.</text>
        <dbReference type="EC" id="2.7.13.3"/>
    </reaction>
</comment>
<evidence type="ECO:0000313" key="17">
    <source>
        <dbReference type="Proteomes" id="UP001316184"/>
    </source>
</evidence>
<dbReference type="InterPro" id="IPR003594">
    <property type="entry name" value="HATPase_dom"/>
</dbReference>
<dbReference type="SUPFAM" id="SSF52402">
    <property type="entry name" value="Adenine nucleotide alpha hydrolases-like"/>
    <property type="match status" value="1"/>
</dbReference>
<evidence type="ECO:0000256" key="6">
    <source>
        <dbReference type="ARBA" id="ARBA00022679"/>
    </source>
</evidence>
<name>A0ABY5M3W9_9ACTN</name>
<dbReference type="InterPro" id="IPR036890">
    <property type="entry name" value="HATPase_C_sf"/>
</dbReference>
<dbReference type="InterPro" id="IPR003661">
    <property type="entry name" value="HisK_dim/P_dom"/>
</dbReference>
<evidence type="ECO:0000256" key="8">
    <source>
        <dbReference type="ARBA" id="ARBA00022741"/>
    </source>
</evidence>
<protein>
    <recommendedName>
        <fullName evidence="4">histidine kinase</fullName>
        <ecNumber evidence="4">2.7.13.3</ecNumber>
    </recommendedName>
</protein>
<dbReference type="Gene3D" id="3.30.565.10">
    <property type="entry name" value="Histidine kinase-like ATPase, C-terminal domain"/>
    <property type="match status" value="1"/>
</dbReference>
<keyword evidence="7 14" id="KW-0812">Transmembrane</keyword>
<dbReference type="InterPro" id="IPR003852">
    <property type="entry name" value="Sig_transdc_His_kinase_KdpD_N"/>
</dbReference>
<dbReference type="InterPro" id="IPR027417">
    <property type="entry name" value="P-loop_NTPase"/>
</dbReference>
<evidence type="ECO:0000256" key="10">
    <source>
        <dbReference type="ARBA" id="ARBA00022840"/>
    </source>
</evidence>
<evidence type="ECO:0000256" key="4">
    <source>
        <dbReference type="ARBA" id="ARBA00012438"/>
    </source>
</evidence>
<dbReference type="PRINTS" id="PR00344">
    <property type="entry name" value="BCTRLSENSOR"/>
</dbReference>
<dbReference type="SMART" id="SM00387">
    <property type="entry name" value="HATPase_c"/>
    <property type="match status" value="1"/>
</dbReference>
<keyword evidence="9" id="KW-0418">Kinase</keyword>
<dbReference type="InterPro" id="IPR006016">
    <property type="entry name" value="UspA"/>
</dbReference>
<dbReference type="InterPro" id="IPR036097">
    <property type="entry name" value="HisK_dim/P_sf"/>
</dbReference>
<keyword evidence="17" id="KW-1185">Reference proteome</keyword>
<evidence type="ECO:0000256" key="3">
    <source>
        <dbReference type="ARBA" id="ARBA00004236"/>
    </source>
</evidence>